<organism evidence="2 3">
    <name type="scientific">Candidatus Aphodenecus pullistercoris</name>
    <dbReference type="NCBI Taxonomy" id="2840669"/>
    <lineage>
        <taxon>Bacteria</taxon>
        <taxon>Pseudomonadati</taxon>
        <taxon>Spirochaetota</taxon>
        <taxon>Spirochaetia</taxon>
        <taxon>Spirochaetales</taxon>
        <taxon>Candidatus Aphodenecus</taxon>
    </lineage>
</organism>
<dbReference type="Proteomes" id="UP000823633">
    <property type="component" value="Unassembled WGS sequence"/>
</dbReference>
<reference evidence="2" key="2">
    <citation type="journal article" date="2021" name="PeerJ">
        <title>Extensive microbial diversity within the chicken gut microbiome revealed by metagenomics and culture.</title>
        <authorList>
            <person name="Gilroy R."/>
            <person name="Ravi A."/>
            <person name="Getino M."/>
            <person name="Pursley I."/>
            <person name="Horton D.L."/>
            <person name="Alikhan N.F."/>
            <person name="Baker D."/>
            <person name="Gharbi K."/>
            <person name="Hall N."/>
            <person name="Watson M."/>
            <person name="Adriaenssens E.M."/>
            <person name="Foster-Nyarko E."/>
            <person name="Jarju S."/>
            <person name="Secka A."/>
            <person name="Antonio M."/>
            <person name="Oren A."/>
            <person name="Chaudhuri R.R."/>
            <person name="La Ragione R."/>
            <person name="Hildebrand F."/>
            <person name="Pallen M.J."/>
        </authorList>
    </citation>
    <scope>NUCLEOTIDE SEQUENCE</scope>
    <source>
        <strain evidence="2">11167</strain>
    </source>
</reference>
<evidence type="ECO:0000256" key="1">
    <source>
        <dbReference type="SAM" id="SignalP"/>
    </source>
</evidence>
<dbReference type="AlphaFoldDB" id="A0A9D9HBH3"/>
<name>A0A9D9HBH3_9SPIR</name>
<comment type="caution">
    <text evidence="2">The sequence shown here is derived from an EMBL/GenBank/DDBJ whole genome shotgun (WGS) entry which is preliminary data.</text>
</comment>
<protein>
    <recommendedName>
        <fullName evidence="4">Outer membrane protein beta-barrel domain-containing protein</fullName>
    </recommendedName>
</protein>
<gene>
    <name evidence="2" type="ORF">IAC42_09360</name>
</gene>
<accession>A0A9D9HBH3</accession>
<reference evidence="2" key="1">
    <citation type="submission" date="2020-10" db="EMBL/GenBank/DDBJ databases">
        <authorList>
            <person name="Gilroy R."/>
        </authorList>
    </citation>
    <scope>NUCLEOTIDE SEQUENCE</scope>
    <source>
        <strain evidence="2">11167</strain>
    </source>
</reference>
<keyword evidence="1" id="KW-0732">Signal</keyword>
<feature type="chain" id="PRO_5038571789" description="Outer membrane protein beta-barrel domain-containing protein" evidence="1">
    <location>
        <begin position="21"/>
        <end position="179"/>
    </location>
</feature>
<sequence length="179" mass="19887">MKKTAATFAILLICLSSLLAGPHNDVSLFFGHQGGGLENREGLNWSYGISLGLSPRVEMSAWGESTLTPTFFGDGALGLGFSFALLGERSTGSYVPGSAINMLLNTGMLLTLHNPWNIFIPTTFYVSLTPLTIGSPILGHRERLFEMGLAYNWAENSFSFYFSLFKFDYYVHGTWRDWY</sequence>
<proteinExistence type="predicted"/>
<feature type="signal peptide" evidence="1">
    <location>
        <begin position="1"/>
        <end position="20"/>
    </location>
</feature>
<dbReference type="EMBL" id="JADIMU010000064">
    <property type="protein sequence ID" value="MBO8443943.1"/>
    <property type="molecule type" value="Genomic_DNA"/>
</dbReference>
<evidence type="ECO:0000313" key="3">
    <source>
        <dbReference type="Proteomes" id="UP000823633"/>
    </source>
</evidence>
<evidence type="ECO:0008006" key="4">
    <source>
        <dbReference type="Google" id="ProtNLM"/>
    </source>
</evidence>
<evidence type="ECO:0000313" key="2">
    <source>
        <dbReference type="EMBL" id="MBO8443943.1"/>
    </source>
</evidence>